<dbReference type="GO" id="GO:0000976">
    <property type="term" value="F:transcription cis-regulatory region binding"/>
    <property type="evidence" value="ECO:0007669"/>
    <property type="project" value="TreeGrafter"/>
</dbReference>
<evidence type="ECO:0000313" key="6">
    <source>
        <dbReference type="Proteomes" id="UP001190700"/>
    </source>
</evidence>
<feature type="compositionally biased region" description="Low complexity" evidence="4">
    <location>
        <begin position="168"/>
        <end position="177"/>
    </location>
</feature>
<feature type="repeat" description="ANK" evidence="3">
    <location>
        <begin position="423"/>
        <end position="456"/>
    </location>
</feature>
<organism evidence="5 6">
    <name type="scientific">Cymbomonas tetramitiformis</name>
    <dbReference type="NCBI Taxonomy" id="36881"/>
    <lineage>
        <taxon>Eukaryota</taxon>
        <taxon>Viridiplantae</taxon>
        <taxon>Chlorophyta</taxon>
        <taxon>Pyramimonadophyceae</taxon>
        <taxon>Pyramimonadales</taxon>
        <taxon>Pyramimonadaceae</taxon>
        <taxon>Cymbomonas</taxon>
    </lineage>
</organism>
<feature type="repeat" description="ANK" evidence="3">
    <location>
        <begin position="323"/>
        <end position="355"/>
    </location>
</feature>
<dbReference type="PROSITE" id="PS50297">
    <property type="entry name" value="ANK_REP_REGION"/>
    <property type="match status" value="11"/>
</dbReference>
<comment type="caution">
    <text evidence="5">The sequence shown here is derived from an EMBL/GenBank/DDBJ whole genome shotgun (WGS) entry which is preliminary data.</text>
</comment>
<name>A0AAE0LBD3_9CHLO</name>
<feature type="repeat" description="ANK" evidence="3">
    <location>
        <begin position="257"/>
        <end position="289"/>
    </location>
</feature>
<dbReference type="PANTHER" id="PTHR24193">
    <property type="entry name" value="ANKYRIN REPEAT PROTEIN"/>
    <property type="match status" value="1"/>
</dbReference>
<feature type="compositionally biased region" description="Gly residues" evidence="4">
    <location>
        <begin position="134"/>
        <end position="155"/>
    </location>
</feature>
<feature type="repeat" description="ANK" evidence="3">
    <location>
        <begin position="390"/>
        <end position="422"/>
    </location>
</feature>
<dbReference type="Gene3D" id="1.25.40.20">
    <property type="entry name" value="Ankyrin repeat-containing domain"/>
    <property type="match status" value="5"/>
</dbReference>
<sequence length="653" mass="67739">GMPALPMWQPEAVETPVQAPQAPQPGAPREGGHHSPPAGMQQMTQQWSVHLPPDRLRVVMRAAAEADPELRRQLGAMVPGELESLEALTQAAMQDPSLVNRFMAVTTRSPTALRRISRILQSHLPQVGAQHPAGGRGAPGPGAGNGGRGGRGGRGQMPHGPQPPPRGSAPGRSAPAGVDPASHAWGPHSGGSEGASLVTLEAVTQLHRAVQAGDVRGVERVLLAWSVANAGAGGDAAEASGRAGSCLLMHPAPGHAHGEVALHIAARGGHARVVRLLVHMGAEVNAISTTRATALHYAARAGHVEAIRSLLGCGANVAAPMQGGDTPLHQAVASNHLEAVALLLDEGAGIACVREDGGTLLHLAAMQVDLAMMELLLRRGAETDVADTVHGMMPLHLACAHGKDGAVRLLLANNSDPSRRCKAGITALHLAAMHGHGPAVRLLLENEQVDINVQDSQGCTALHAAASRGHTPVVRLLVERSADLGPGGRRDKQTPLHLAAWHGCANAVEALLRGGADLEAQGTNGSTALHYAAWQGHALSARVLIENGAALTACTQDGDTPLHQATFRNHLSVVAMLLQHHADVNAVKNDGCTSLHLCAMQGLREMADLLISNGADVNIRNQGGVLAVELARQFRCTLVEEAIHQAMNARAAT</sequence>
<dbReference type="PRINTS" id="PR01415">
    <property type="entry name" value="ANKYRIN"/>
</dbReference>
<evidence type="ECO:0000256" key="4">
    <source>
        <dbReference type="SAM" id="MobiDB-lite"/>
    </source>
</evidence>
<accession>A0AAE0LBD3</accession>
<dbReference type="PROSITE" id="PS50088">
    <property type="entry name" value="ANK_REPEAT"/>
    <property type="match status" value="11"/>
</dbReference>
<feature type="repeat" description="ANK" evidence="3">
    <location>
        <begin position="356"/>
        <end position="388"/>
    </location>
</feature>
<dbReference type="Pfam" id="PF00023">
    <property type="entry name" value="Ank"/>
    <property type="match status" value="1"/>
</dbReference>
<dbReference type="SMART" id="SM00248">
    <property type="entry name" value="ANK"/>
    <property type="match status" value="11"/>
</dbReference>
<dbReference type="PANTHER" id="PTHR24193:SF121">
    <property type="entry name" value="ADA2A-CONTAINING COMPLEX COMPONENT 3, ISOFORM D"/>
    <property type="match status" value="1"/>
</dbReference>
<dbReference type="GO" id="GO:0005634">
    <property type="term" value="C:nucleus"/>
    <property type="evidence" value="ECO:0007669"/>
    <property type="project" value="TreeGrafter"/>
</dbReference>
<dbReference type="InterPro" id="IPR050663">
    <property type="entry name" value="Ankyrin-SOCS_Box"/>
</dbReference>
<evidence type="ECO:0000256" key="2">
    <source>
        <dbReference type="ARBA" id="ARBA00023043"/>
    </source>
</evidence>
<feature type="repeat" description="ANK" evidence="3">
    <location>
        <begin position="457"/>
        <end position="489"/>
    </location>
</feature>
<dbReference type="InterPro" id="IPR002110">
    <property type="entry name" value="Ankyrin_rpt"/>
</dbReference>
<dbReference type="EMBL" id="LGRX02005205">
    <property type="protein sequence ID" value="KAK3278958.1"/>
    <property type="molecule type" value="Genomic_DNA"/>
</dbReference>
<feature type="repeat" description="ANK" evidence="3">
    <location>
        <begin position="557"/>
        <end position="589"/>
    </location>
</feature>
<feature type="region of interest" description="Disordered" evidence="4">
    <location>
        <begin position="1"/>
        <end position="40"/>
    </location>
</feature>
<reference evidence="5 6" key="1">
    <citation type="journal article" date="2015" name="Genome Biol. Evol.">
        <title>Comparative Genomics of a Bacterivorous Green Alga Reveals Evolutionary Causalities and Consequences of Phago-Mixotrophic Mode of Nutrition.</title>
        <authorList>
            <person name="Burns J.A."/>
            <person name="Paasch A."/>
            <person name="Narechania A."/>
            <person name="Kim E."/>
        </authorList>
    </citation>
    <scope>NUCLEOTIDE SEQUENCE [LARGE SCALE GENOMIC DNA]</scope>
    <source>
        <strain evidence="5 6">PLY_AMNH</strain>
    </source>
</reference>
<evidence type="ECO:0000256" key="3">
    <source>
        <dbReference type="PROSITE-ProRule" id="PRU00023"/>
    </source>
</evidence>
<evidence type="ECO:0000256" key="1">
    <source>
        <dbReference type="ARBA" id="ARBA00022737"/>
    </source>
</evidence>
<feature type="repeat" description="ANK" evidence="3">
    <location>
        <begin position="491"/>
        <end position="523"/>
    </location>
</feature>
<proteinExistence type="predicted"/>
<dbReference type="Proteomes" id="UP001190700">
    <property type="component" value="Unassembled WGS sequence"/>
</dbReference>
<keyword evidence="6" id="KW-1185">Reference proteome</keyword>
<dbReference type="GO" id="GO:0045944">
    <property type="term" value="P:positive regulation of transcription by RNA polymerase II"/>
    <property type="evidence" value="ECO:0007669"/>
    <property type="project" value="TreeGrafter"/>
</dbReference>
<feature type="repeat" description="ANK" evidence="3">
    <location>
        <begin position="524"/>
        <end position="556"/>
    </location>
</feature>
<dbReference type="SUPFAM" id="SSF48403">
    <property type="entry name" value="Ankyrin repeat"/>
    <property type="match status" value="1"/>
</dbReference>
<dbReference type="Pfam" id="PF13857">
    <property type="entry name" value="Ank_5"/>
    <property type="match status" value="1"/>
</dbReference>
<feature type="repeat" description="ANK" evidence="3">
    <location>
        <begin position="290"/>
        <end position="322"/>
    </location>
</feature>
<feature type="non-terminal residue" evidence="5">
    <location>
        <position position="1"/>
    </location>
</feature>
<feature type="region of interest" description="Disordered" evidence="4">
    <location>
        <begin position="126"/>
        <end position="192"/>
    </location>
</feature>
<dbReference type="AlphaFoldDB" id="A0AAE0LBD3"/>
<dbReference type="InterPro" id="IPR036770">
    <property type="entry name" value="Ankyrin_rpt-contain_sf"/>
</dbReference>
<keyword evidence="2 3" id="KW-0040">ANK repeat</keyword>
<feature type="repeat" description="ANK" evidence="3">
    <location>
        <begin position="590"/>
        <end position="622"/>
    </location>
</feature>
<evidence type="ECO:0000313" key="5">
    <source>
        <dbReference type="EMBL" id="KAK3278958.1"/>
    </source>
</evidence>
<dbReference type="Pfam" id="PF12796">
    <property type="entry name" value="Ank_2"/>
    <property type="match status" value="3"/>
</dbReference>
<gene>
    <name evidence="5" type="ORF">CYMTET_13133</name>
</gene>
<keyword evidence="1" id="KW-0677">Repeat</keyword>
<protein>
    <submittedName>
        <fullName evidence="5">Uncharacterized protein</fullName>
    </submittedName>
</protein>